<gene>
    <name evidence="7" type="ORF">BACPEC_02744</name>
</gene>
<dbReference type="GO" id="GO:0140359">
    <property type="term" value="F:ABC-type transporter activity"/>
    <property type="evidence" value="ECO:0007669"/>
    <property type="project" value="InterPro"/>
</dbReference>
<dbReference type="PROSITE" id="PS50929">
    <property type="entry name" value="ABC_TM1F"/>
    <property type="match status" value="1"/>
</dbReference>
<dbReference type="Proteomes" id="UP000003136">
    <property type="component" value="Unassembled WGS sequence"/>
</dbReference>
<dbReference type="Gene3D" id="1.20.1560.10">
    <property type="entry name" value="ABC transporter type 1, transmembrane domain"/>
    <property type="match status" value="1"/>
</dbReference>
<keyword evidence="2 5" id="KW-0812">Transmembrane</keyword>
<feature type="transmembrane region" description="Helical" evidence="5">
    <location>
        <begin position="127"/>
        <end position="147"/>
    </location>
</feature>
<evidence type="ECO:0000256" key="4">
    <source>
        <dbReference type="ARBA" id="ARBA00023136"/>
    </source>
</evidence>
<evidence type="ECO:0000256" key="2">
    <source>
        <dbReference type="ARBA" id="ARBA00022692"/>
    </source>
</evidence>
<keyword evidence="4 5" id="KW-0472">Membrane</keyword>
<name>B7AVJ6_9FIRM</name>
<feature type="transmembrane region" description="Helical" evidence="5">
    <location>
        <begin position="12"/>
        <end position="29"/>
    </location>
</feature>
<evidence type="ECO:0000256" key="5">
    <source>
        <dbReference type="SAM" id="Phobius"/>
    </source>
</evidence>
<reference evidence="7 8" key="2">
    <citation type="submission" date="2008-11" db="EMBL/GenBank/DDBJ databases">
        <authorList>
            <person name="Fulton L."/>
            <person name="Clifton S."/>
            <person name="Fulton B."/>
            <person name="Xu J."/>
            <person name="Minx P."/>
            <person name="Pepin K.H."/>
            <person name="Johnson M."/>
            <person name="Bhonagiri V."/>
            <person name="Nash W.E."/>
            <person name="Mardis E.R."/>
            <person name="Wilson R.K."/>
        </authorList>
    </citation>
    <scope>NUCLEOTIDE SEQUENCE [LARGE SCALE GENOMIC DNA]</scope>
    <source>
        <strain evidence="7 8">ATCC 43243</strain>
    </source>
</reference>
<evidence type="ECO:0000256" key="1">
    <source>
        <dbReference type="ARBA" id="ARBA00004651"/>
    </source>
</evidence>
<comment type="subcellular location">
    <subcellularLocation>
        <location evidence="1">Cell membrane</location>
        <topology evidence="1">Multi-pass membrane protein</topology>
    </subcellularLocation>
</comment>
<dbReference type="HOGENOM" id="CLU_813139_0_0_9"/>
<dbReference type="InterPro" id="IPR011527">
    <property type="entry name" value="ABC1_TM_dom"/>
</dbReference>
<keyword evidence="8" id="KW-1185">Reference proteome</keyword>
<protein>
    <recommendedName>
        <fullName evidence="6">ABC transmembrane type-1 domain-containing protein</fullName>
    </recommendedName>
</protein>
<sequence>MRYIKEILKKNRIWVLVYIGLGIFNAFMANYKADYFQKVIDGLADRTLAFAGVATYGFILLVNYCMNYLDNYPEKKLEHGIYLDFKLLSLRKISTIDYTEYQKIGTGKLVQRIENGSTAGRNVLFNFWLRLIRDLLPAIGFSIYFIWKIDEKVTYVLFVGYAFIFIITNILLKFLYKIKEKILNSEELLNHYLVRGYMEMLVFRMSKQFPSEIKKTCNAKEDIVSSKVKMNMIHEAFFTIFALFVAMLDIGILFYAWKTKNLTVGSVVALIALIENAYTPIAIFNVLYVQYKLDKASYKRFEEFLGLKDDVQLRNGNAINTNVGKIAIRNLSFQYEERKIIDGLSLSIQKGEKNSFCRRKWFRKIDLD</sequence>
<dbReference type="InterPro" id="IPR036640">
    <property type="entry name" value="ABC1_TM_sf"/>
</dbReference>
<dbReference type="eggNOG" id="COG1132">
    <property type="taxonomic scope" value="Bacteria"/>
</dbReference>
<dbReference type="EMBL" id="ABVQ01000037">
    <property type="protein sequence ID" value="EEC56237.1"/>
    <property type="molecule type" value="Genomic_DNA"/>
</dbReference>
<comment type="caution">
    <text evidence="7">The sequence shown here is derived from an EMBL/GenBank/DDBJ whole genome shotgun (WGS) entry which is preliminary data.</text>
</comment>
<feature type="transmembrane region" description="Helical" evidence="5">
    <location>
        <begin position="263"/>
        <end position="289"/>
    </location>
</feature>
<reference evidence="7 8" key="1">
    <citation type="submission" date="2008-11" db="EMBL/GenBank/DDBJ databases">
        <title>Draft genome sequence of Bacteroides pectinophilus (ATCC 43243).</title>
        <authorList>
            <person name="Sudarsanam P."/>
            <person name="Ley R."/>
            <person name="Guruge J."/>
            <person name="Turnbaugh P.J."/>
            <person name="Mahowald M."/>
            <person name="Liep D."/>
            <person name="Gordon J."/>
        </authorList>
    </citation>
    <scope>NUCLEOTIDE SEQUENCE [LARGE SCALE GENOMIC DNA]</scope>
    <source>
        <strain evidence="7 8">ATCC 43243</strain>
    </source>
</reference>
<evidence type="ECO:0000313" key="8">
    <source>
        <dbReference type="Proteomes" id="UP000003136"/>
    </source>
</evidence>
<proteinExistence type="predicted"/>
<dbReference type="GO" id="GO:0005886">
    <property type="term" value="C:plasma membrane"/>
    <property type="evidence" value="ECO:0007669"/>
    <property type="project" value="UniProtKB-SubCell"/>
</dbReference>
<feature type="transmembrane region" description="Helical" evidence="5">
    <location>
        <begin position="153"/>
        <end position="172"/>
    </location>
</feature>
<feature type="transmembrane region" description="Helical" evidence="5">
    <location>
        <begin position="49"/>
        <end position="69"/>
    </location>
</feature>
<feature type="domain" description="ABC transmembrane type-1" evidence="6">
    <location>
        <begin position="35"/>
        <end position="293"/>
    </location>
</feature>
<evidence type="ECO:0000256" key="3">
    <source>
        <dbReference type="ARBA" id="ARBA00022989"/>
    </source>
</evidence>
<dbReference type="STRING" id="483218.BACPEC_02744"/>
<accession>B7AVJ6</accession>
<evidence type="ECO:0000313" key="7">
    <source>
        <dbReference type="EMBL" id="EEC56237.1"/>
    </source>
</evidence>
<dbReference type="GO" id="GO:0005524">
    <property type="term" value="F:ATP binding"/>
    <property type="evidence" value="ECO:0007669"/>
    <property type="project" value="InterPro"/>
</dbReference>
<dbReference type="AlphaFoldDB" id="B7AVJ6"/>
<dbReference type="SUPFAM" id="SSF90123">
    <property type="entry name" value="ABC transporter transmembrane region"/>
    <property type="match status" value="1"/>
</dbReference>
<feature type="transmembrane region" description="Helical" evidence="5">
    <location>
        <begin position="236"/>
        <end position="257"/>
    </location>
</feature>
<organism evidence="7 8">
    <name type="scientific">[Bacteroides] pectinophilus ATCC 43243</name>
    <dbReference type="NCBI Taxonomy" id="483218"/>
    <lineage>
        <taxon>Bacteria</taxon>
        <taxon>Bacillati</taxon>
        <taxon>Bacillota</taxon>
        <taxon>Clostridia</taxon>
        <taxon>Eubacteriales</taxon>
    </lineage>
</organism>
<dbReference type="PANTHER" id="PTHR24221:SF654">
    <property type="entry name" value="ATP-BINDING CASSETTE SUB-FAMILY B MEMBER 6"/>
    <property type="match status" value="1"/>
</dbReference>
<dbReference type="PANTHER" id="PTHR24221">
    <property type="entry name" value="ATP-BINDING CASSETTE SUB-FAMILY B"/>
    <property type="match status" value="1"/>
</dbReference>
<dbReference type="InterPro" id="IPR039421">
    <property type="entry name" value="Type_1_exporter"/>
</dbReference>
<evidence type="ECO:0000259" key="6">
    <source>
        <dbReference type="PROSITE" id="PS50929"/>
    </source>
</evidence>
<keyword evidence="3 5" id="KW-1133">Transmembrane helix</keyword>